<reference evidence="1" key="1">
    <citation type="journal article" date="2023" name="G3 (Bethesda)">
        <title>A reference genome for the long-term kleptoplast-retaining sea slug Elysia crispata morphotype clarki.</title>
        <authorList>
            <person name="Eastman K.E."/>
            <person name="Pendleton A.L."/>
            <person name="Shaikh M.A."/>
            <person name="Suttiyut T."/>
            <person name="Ogas R."/>
            <person name="Tomko P."/>
            <person name="Gavelis G."/>
            <person name="Widhalm J.R."/>
            <person name="Wisecaver J.H."/>
        </authorList>
    </citation>
    <scope>NUCLEOTIDE SEQUENCE</scope>
    <source>
        <strain evidence="1">ECLA1</strain>
    </source>
</reference>
<organism evidence="1 2">
    <name type="scientific">Elysia crispata</name>
    <name type="common">lettuce slug</name>
    <dbReference type="NCBI Taxonomy" id="231223"/>
    <lineage>
        <taxon>Eukaryota</taxon>
        <taxon>Metazoa</taxon>
        <taxon>Spiralia</taxon>
        <taxon>Lophotrochozoa</taxon>
        <taxon>Mollusca</taxon>
        <taxon>Gastropoda</taxon>
        <taxon>Heterobranchia</taxon>
        <taxon>Euthyneura</taxon>
        <taxon>Panpulmonata</taxon>
        <taxon>Sacoglossa</taxon>
        <taxon>Placobranchoidea</taxon>
        <taxon>Plakobranchidae</taxon>
        <taxon>Elysia</taxon>
    </lineage>
</organism>
<gene>
    <name evidence="1" type="ORF">RRG08_024274</name>
</gene>
<name>A0AAE0Z278_9GAST</name>
<dbReference type="EMBL" id="JAWDGP010004902">
    <property type="protein sequence ID" value="KAK3761407.1"/>
    <property type="molecule type" value="Genomic_DNA"/>
</dbReference>
<protein>
    <submittedName>
        <fullName evidence="1">Uncharacterized protein</fullName>
    </submittedName>
</protein>
<comment type="caution">
    <text evidence="1">The sequence shown here is derived from an EMBL/GenBank/DDBJ whole genome shotgun (WGS) entry which is preliminary data.</text>
</comment>
<keyword evidence="2" id="KW-1185">Reference proteome</keyword>
<dbReference type="AlphaFoldDB" id="A0AAE0Z278"/>
<accession>A0AAE0Z278</accession>
<evidence type="ECO:0000313" key="2">
    <source>
        <dbReference type="Proteomes" id="UP001283361"/>
    </source>
</evidence>
<dbReference type="Proteomes" id="UP001283361">
    <property type="component" value="Unassembled WGS sequence"/>
</dbReference>
<sequence length="70" mass="7765">MVSYLCLGHDVIVACAELNLSSSRASQNPLGKPSPFIPSGDGLNVLFFQVSPRFRKILQKKKNKHHDLCL</sequence>
<proteinExistence type="predicted"/>
<evidence type="ECO:0000313" key="1">
    <source>
        <dbReference type="EMBL" id="KAK3761407.1"/>
    </source>
</evidence>